<organism evidence="2 3">
    <name type="scientific">Streptomyces rubrolavendulae</name>
    <dbReference type="NCBI Taxonomy" id="285473"/>
    <lineage>
        <taxon>Bacteria</taxon>
        <taxon>Bacillati</taxon>
        <taxon>Actinomycetota</taxon>
        <taxon>Actinomycetes</taxon>
        <taxon>Kitasatosporales</taxon>
        <taxon>Streptomycetaceae</taxon>
        <taxon>Streptomyces</taxon>
    </lineage>
</organism>
<feature type="region of interest" description="Disordered" evidence="1">
    <location>
        <begin position="593"/>
        <end position="628"/>
    </location>
</feature>
<feature type="compositionally biased region" description="Low complexity" evidence="1">
    <location>
        <begin position="218"/>
        <end position="230"/>
    </location>
</feature>
<feature type="compositionally biased region" description="Basic and acidic residues" evidence="1">
    <location>
        <begin position="603"/>
        <end position="613"/>
    </location>
</feature>
<proteinExistence type="predicted"/>
<feature type="compositionally biased region" description="Gly residues" evidence="1">
    <location>
        <begin position="1062"/>
        <end position="1071"/>
    </location>
</feature>
<feature type="region of interest" description="Disordered" evidence="1">
    <location>
        <begin position="1045"/>
        <end position="1096"/>
    </location>
</feature>
<dbReference type="InterPro" id="IPR027417">
    <property type="entry name" value="P-loop_NTPase"/>
</dbReference>
<dbReference type="PATRIC" id="fig|285473.5.peg.4757"/>
<feature type="compositionally biased region" description="Gly residues" evidence="1">
    <location>
        <begin position="1078"/>
        <end position="1091"/>
    </location>
</feature>
<gene>
    <name evidence="2" type="ORF">A4G23_04524</name>
</gene>
<dbReference type="KEGG" id="srn:A4G23_04524"/>
<evidence type="ECO:0000313" key="2">
    <source>
        <dbReference type="EMBL" id="AOT61636.1"/>
    </source>
</evidence>
<dbReference type="EMBL" id="CP017316">
    <property type="protein sequence ID" value="AOT61636.1"/>
    <property type="molecule type" value="Genomic_DNA"/>
</dbReference>
<protein>
    <submittedName>
        <fullName evidence="2">Uncharacterized protein</fullName>
    </submittedName>
</protein>
<feature type="region of interest" description="Disordered" evidence="1">
    <location>
        <begin position="358"/>
        <end position="395"/>
    </location>
</feature>
<evidence type="ECO:0000313" key="3">
    <source>
        <dbReference type="Proteomes" id="UP000095349"/>
    </source>
</evidence>
<dbReference type="Proteomes" id="UP000095349">
    <property type="component" value="Chromosome"/>
</dbReference>
<sequence>MWGILFPSGVPGRRVKNSMDARPLPPGQGRRFDWATLADRSGAGDGEHTAWLWRAVAHWTAGHGDPDTGCQPLSATVGRWLGIGGSRVTSWRKGTSWEREWFVIVRTKVGCDQATCPSPYADEDELAARLLGAEREREARRAARSRTASADPPGRPLPAARSSGAVGREAARSGRTSAPGAAGVVGAAGTGRVGVAGAPSVPRGAPDRGSRGRTAPGPVSAVPAPVPSASDDGQDIPVALRRVALADRRTVAAWEAVVPLVDDPGKAAVSLGDVYVPRRAQKALVRGLRDQAVNRGTRGSAVLGEPGTGKSCVLWGVRRDLRAAGWTVVAVSAAALLGTPAHPADLRLQDLLTALEAKLPGPGGPRPAEGRPVGNVRGVRGEAAPGGGRAARSRRPAGPVALLLDTADLLLHDAARTGEDLLVRLVREARALGVAVAVACRSAEARRLEDREREDRERDGVEALLTKEHLAGYDDGRTAASPVRYVGAPWEPGSELDLAVEAYLRVFCREPGRPGPREGGGDPDAPAEPLARRMRSTLVYAAARGLPLGQLIRHPLSLRMLFDVYAPAGPRDKDLDVTELFREYWEARVTEDVRHSVPAPGDADGHGDDDHGVRGGGGGGPAGEHARRDLSDEVRALGLAVLRAGTPELHRADALSALVAHTPLRRRRDAAEAVAVLLNRGVLRRIEGGRIAFHHQAFAEHAAGQALRSARRGLDAAARRVTEHPDDLLLAEAVRHAFHNADRDGAAGWYPALETLTRHGHAATRLTALRVHAGLRHPPGAAVDLVVETLRDADPWQTASYTAVLTGTSNPARTAWPRTLRAVWDREDDRDRRRVLVAVTHLAHQQPDEAASFLTGLGLLDFARPEHLGCLPHGRDLTLFLLGLHTAAPQRCAIGLTRLLEAAAAFRDKAVLLHGLVALAHLADRYPARYSGHAASLPGLLDGLGKGWQGDLDKLVEAAAPAWAGTLRGATADEVEALASELAGRLEGGPPRPSDVLRLRSLAEVLAARPRRTVQTCLTRLADAATSPERAEPVAKYLLAPLLRRTPDDPKGGPAGAPAGVAAGGPSGGTSAGPQSGSAGGAARGPQGGSTGAAAARDWCRSHLSPTRAPDVARGAAGVIVKALDADKVPLPAATVAACLPAPRDADAAALGRWLSDPWPASLTVAAAAGGHPHARRALDTHLAANPPATGPYAVRLREALGRRAADHPGPLLGRLRDDAARSGDLSGLRRLAGLGPDMLAAVLDSPGHREALLTVAKILRDSPTGLKAAGVRLQTLAATRGGLLPVTVEETAELLTATRNGEVRRGVLAGVGEQLHRHAAHWRGQDPLGRLLPVLDAVQERGREVRAASGPPYDHHSRQFLLAANEAYLLRIALHAHFDDLAHPADEPLGALEALVFAELPLFLPPGDRETAPHAWRRRFEHLPHLCRRLAAEGRGAQARGLLDRVLDFTNRVHPAGKGKWRDGLANDWRRYLRVVGLEDRERLTDTILDLAVRDVAFARQLVEVAGQSLGDISPELYALMRDRRTPPALMPALRGTASWAGRAGHGAPWAEVFADVA</sequence>
<accession>A0A1D8G859</accession>
<dbReference type="SUPFAM" id="SSF52540">
    <property type="entry name" value="P-loop containing nucleoside triphosphate hydrolases"/>
    <property type="match status" value="1"/>
</dbReference>
<reference evidence="2 3" key="1">
    <citation type="submission" date="2016-09" db="EMBL/GenBank/DDBJ databases">
        <title>Streptomyces rubrolavendulae MJM4426 Genome sequencing and assembly.</title>
        <authorList>
            <person name="Kim J.-G."/>
        </authorList>
    </citation>
    <scope>NUCLEOTIDE SEQUENCE [LARGE SCALE GENOMIC DNA]</scope>
    <source>
        <strain evidence="2 3">MJM4426</strain>
    </source>
</reference>
<feature type="compositionally biased region" description="Low complexity" evidence="1">
    <location>
        <begin position="366"/>
        <end position="383"/>
    </location>
</feature>
<name>A0A1D8G859_9ACTN</name>
<evidence type="ECO:0000256" key="1">
    <source>
        <dbReference type="SAM" id="MobiDB-lite"/>
    </source>
</evidence>
<feature type="region of interest" description="Disordered" evidence="1">
    <location>
        <begin position="136"/>
        <end position="230"/>
    </location>
</feature>
<keyword evidence="3" id="KW-1185">Reference proteome</keyword>